<accession>A0A317CKS3</accession>
<dbReference type="InterPro" id="IPR006036">
    <property type="entry name" value="K_uptake_TrkA"/>
</dbReference>
<gene>
    <name evidence="9" type="ORF">DKT75_02890</name>
</gene>
<keyword evidence="5" id="KW-0520">NAD</keyword>
<evidence type="ECO:0000256" key="6">
    <source>
        <dbReference type="ARBA" id="ARBA00023065"/>
    </source>
</evidence>
<reference evidence="9 10" key="1">
    <citation type="submission" date="2018-05" db="EMBL/GenBank/DDBJ databases">
        <title>Leucothrix arctica sp. nov., isolated from Arctic seawater.</title>
        <authorList>
            <person name="Choi A."/>
            <person name="Baek K."/>
        </authorList>
    </citation>
    <scope>NUCLEOTIDE SEQUENCE [LARGE SCALE GENOMIC DNA]</scope>
    <source>
        <strain evidence="9 10">IMCC9719</strain>
    </source>
</reference>
<evidence type="ECO:0000256" key="4">
    <source>
        <dbReference type="ARBA" id="ARBA00022958"/>
    </source>
</evidence>
<dbReference type="InterPro" id="IPR006037">
    <property type="entry name" value="RCK_C"/>
</dbReference>
<feature type="domain" description="RCK N-terminal" evidence="7">
    <location>
        <begin position="1"/>
        <end position="122"/>
    </location>
</feature>
<evidence type="ECO:0000256" key="2">
    <source>
        <dbReference type="ARBA" id="ARBA00022448"/>
    </source>
</evidence>
<dbReference type="NCBIfam" id="NF007039">
    <property type="entry name" value="PRK09496.3-2"/>
    <property type="match status" value="1"/>
</dbReference>
<evidence type="ECO:0000313" key="9">
    <source>
        <dbReference type="EMBL" id="PWQ98771.1"/>
    </source>
</evidence>
<feature type="domain" description="RCK N-terminal" evidence="7">
    <location>
        <begin position="231"/>
        <end position="348"/>
    </location>
</feature>
<keyword evidence="6" id="KW-0406">Ion transport</keyword>
<dbReference type="InterPro" id="IPR003148">
    <property type="entry name" value="RCK_N"/>
</dbReference>
<dbReference type="Gene3D" id="3.30.70.1450">
    <property type="entry name" value="Regulator of K+ conductance, C-terminal domain"/>
    <property type="match status" value="2"/>
</dbReference>
<evidence type="ECO:0000259" key="7">
    <source>
        <dbReference type="PROSITE" id="PS51201"/>
    </source>
</evidence>
<dbReference type="FunFam" id="3.30.70.1450:FF:000001">
    <property type="entry name" value="Trk system potassium transporter TrkA"/>
    <property type="match status" value="1"/>
</dbReference>
<dbReference type="Pfam" id="PF02080">
    <property type="entry name" value="TrkA_C"/>
    <property type="match status" value="2"/>
</dbReference>
<feature type="domain" description="RCK C-terminal" evidence="8">
    <location>
        <begin position="368"/>
        <end position="453"/>
    </location>
</feature>
<evidence type="ECO:0000256" key="1">
    <source>
        <dbReference type="ARBA" id="ARBA00017378"/>
    </source>
</evidence>
<dbReference type="NCBIfam" id="NF007030">
    <property type="entry name" value="PRK09496.1-1"/>
    <property type="match status" value="1"/>
</dbReference>
<feature type="domain" description="RCK C-terminal" evidence="8">
    <location>
        <begin position="142"/>
        <end position="226"/>
    </location>
</feature>
<evidence type="ECO:0000256" key="5">
    <source>
        <dbReference type="ARBA" id="ARBA00023027"/>
    </source>
</evidence>
<dbReference type="OrthoDB" id="9775180at2"/>
<dbReference type="Gene3D" id="3.40.50.720">
    <property type="entry name" value="NAD(P)-binding Rossmann-like Domain"/>
    <property type="match status" value="2"/>
</dbReference>
<comment type="caution">
    <text evidence="9">The sequence shown here is derived from an EMBL/GenBank/DDBJ whole genome shotgun (WGS) entry which is preliminary data.</text>
</comment>
<organism evidence="9 10">
    <name type="scientific">Leucothrix arctica</name>
    <dbReference type="NCBI Taxonomy" id="1481894"/>
    <lineage>
        <taxon>Bacteria</taxon>
        <taxon>Pseudomonadati</taxon>
        <taxon>Pseudomonadota</taxon>
        <taxon>Gammaproteobacteria</taxon>
        <taxon>Thiotrichales</taxon>
        <taxon>Thiotrichaceae</taxon>
        <taxon>Leucothrix</taxon>
    </lineage>
</organism>
<dbReference type="InterPro" id="IPR036721">
    <property type="entry name" value="RCK_C_sf"/>
</dbReference>
<keyword evidence="4" id="KW-0630">Potassium</keyword>
<dbReference type="PROSITE" id="PS51201">
    <property type="entry name" value="RCK_N"/>
    <property type="match status" value="2"/>
</dbReference>
<dbReference type="RefSeq" id="WP_109821927.1">
    <property type="nucleotide sequence ID" value="NZ_QGKL01000010.1"/>
</dbReference>
<dbReference type="SUPFAM" id="SSF116726">
    <property type="entry name" value="TrkA C-terminal domain-like"/>
    <property type="match status" value="2"/>
</dbReference>
<dbReference type="AlphaFoldDB" id="A0A317CKS3"/>
<dbReference type="PRINTS" id="PR00335">
    <property type="entry name" value="KUPTAKETRKA"/>
</dbReference>
<dbReference type="NCBIfam" id="NF007032">
    <property type="entry name" value="PRK09496.1-4"/>
    <property type="match status" value="1"/>
</dbReference>
<dbReference type="SUPFAM" id="SSF51735">
    <property type="entry name" value="NAD(P)-binding Rossmann-fold domains"/>
    <property type="match status" value="2"/>
</dbReference>
<evidence type="ECO:0000259" key="8">
    <source>
        <dbReference type="PROSITE" id="PS51202"/>
    </source>
</evidence>
<dbReference type="Proteomes" id="UP000245506">
    <property type="component" value="Unassembled WGS sequence"/>
</dbReference>
<keyword evidence="3" id="KW-0633">Potassium transport</keyword>
<dbReference type="GO" id="GO:0005886">
    <property type="term" value="C:plasma membrane"/>
    <property type="evidence" value="ECO:0007669"/>
    <property type="project" value="InterPro"/>
</dbReference>
<dbReference type="InterPro" id="IPR050721">
    <property type="entry name" value="Trk_Ktr_HKT_K-transport"/>
</dbReference>
<dbReference type="PANTHER" id="PTHR43833:SF5">
    <property type="entry name" value="TRK SYSTEM POTASSIUM UPTAKE PROTEIN TRKA"/>
    <property type="match status" value="1"/>
</dbReference>
<name>A0A317CKS3_9GAMM</name>
<dbReference type="PANTHER" id="PTHR43833">
    <property type="entry name" value="POTASSIUM CHANNEL PROTEIN 2-RELATED-RELATED"/>
    <property type="match status" value="1"/>
</dbReference>
<keyword evidence="2" id="KW-0813">Transport</keyword>
<protein>
    <recommendedName>
        <fullName evidence="1">Trk system potassium uptake protein TrkA</fullName>
    </recommendedName>
</protein>
<dbReference type="InterPro" id="IPR036291">
    <property type="entry name" value="NAD(P)-bd_dom_sf"/>
</dbReference>
<dbReference type="FunFam" id="3.40.50.720:FF:000042">
    <property type="entry name" value="Trk system potassium transporter TrkA"/>
    <property type="match status" value="1"/>
</dbReference>
<keyword evidence="10" id="KW-1185">Reference proteome</keyword>
<evidence type="ECO:0000313" key="10">
    <source>
        <dbReference type="Proteomes" id="UP000245506"/>
    </source>
</evidence>
<dbReference type="GO" id="GO:0015079">
    <property type="term" value="F:potassium ion transmembrane transporter activity"/>
    <property type="evidence" value="ECO:0007669"/>
    <property type="project" value="InterPro"/>
</dbReference>
<dbReference type="PROSITE" id="PS51202">
    <property type="entry name" value="RCK_C"/>
    <property type="match status" value="2"/>
</dbReference>
<proteinExistence type="predicted"/>
<sequence length="458" mass="49989">MNIVIIGAGQVGSSLAASLATEDNDVVVIDKNAERLRYLREKLDIDTYQGNASQPDVLESANVINADMIIAVTSSDEVNMIACQVAFLLFRTPTKIARVRSVSYLDHQELFSKDAIPIDVLISPESLITEHVYQLMSHPGALQVLDFANKKVQLVAVKAQLGGKLIDHEIRDFADHIPDVDVHVVAIFRKGRAILPDGDTVIEVDDEIFVIASVQHIRVVMSELSIVEKPYKKIMIAGGGNVGGNLASLLEKERYQVKIIEQNPETAGYLAEKLDRTLVLEGDAADEHLLQEEDISNIDVFCAVTNDDEANILSAMLAKRLGARKVMALVNRPSYVDLVESGIIDMAISPQQITLSGLLAHVRQGDIVSVHALRKGAAEVLEVVAHGDQQTSRVVGRTLVELKLPPGSTVCAVVKGSNVVLPSNSVVIEENDHVIIFLSDKRYIPVIEKMFQVGMGYL</sequence>
<evidence type="ECO:0000256" key="3">
    <source>
        <dbReference type="ARBA" id="ARBA00022538"/>
    </source>
</evidence>
<dbReference type="Pfam" id="PF02254">
    <property type="entry name" value="TrkA_N"/>
    <property type="match status" value="2"/>
</dbReference>
<dbReference type="NCBIfam" id="NF007031">
    <property type="entry name" value="PRK09496.1-2"/>
    <property type="match status" value="1"/>
</dbReference>
<dbReference type="EMBL" id="QGKL01000010">
    <property type="protein sequence ID" value="PWQ98771.1"/>
    <property type="molecule type" value="Genomic_DNA"/>
</dbReference>